<dbReference type="InterPro" id="IPR036291">
    <property type="entry name" value="NAD(P)-bd_dom_sf"/>
</dbReference>
<evidence type="ECO:0000256" key="3">
    <source>
        <dbReference type="ARBA" id="ARBA00022723"/>
    </source>
</evidence>
<feature type="binding site" evidence="9">
    <location>
        <position position="121"/>
    </location>
    <ligand>
        <name>NADPH</name>
        <dbReference type="ChEBI" id="CHEBI:57783"/>
    </ligand>
</feature>
<dbReference type="Gene3D" id="3.40.50.720">
    <property type="entry name" value="NAD(P)-binding Rossmann-like Domain"/>
    <property type="match status" value="1"/>
</dbReference>
<dbReference type="InterPro" id="IPR036169">
    <property type="entry name" value="DXPR_C_sf"/>
</dbReference>
<feature type="binding site" evidence="9">
    <location>
        <position position="214"/>
    </location>
    <ligand>
        <name>1-deoxy-D-xylulose 5-phosphate</name>
        <dbReference type="ChEBI" id="CHEBI:57792"/>
    </ligand>
</feature>
<feature type="binding site" evidence="9">
    <location>
        <position position="10"/>
    </location>
    <ligand>
        <name>NADPH</name>
        <dbReference type="ChEBI" id="CHEBI:57783"/>
    </ligand>
</feature>
<feature type="binding site" evidence="9">
    <location>
        <position position="148"/>
    </location>
    <ligand>
        <name>1-deoxy-D-xylulose 5-phosphate</name>
        <dbReference type="ChEBI" id="CHEBI:57792"/>
    </ligand>
</feature>
<feature type="binding site" evidence="9">
    <location>
        <position position="13"/>
    </location>
    <ligand>
        <name>NADPH</name>
        <dbReference type="ChEBI" id="CHEBI:57783"/>
    </ligand>
</feature>
<feature type="binding site" evidence="9">
    <location>
        <position position="123"/>
    </location>
    <ligand>
        <name>NADPH</name>
        <dbReference type="ChEBI" id="CHEBI:57783"/>
    </ligand>
</feature>
<dbReference type="Pfam" id="PF08436">
    <property type="entry name" value="DXP_redisom_C"/>
    <property type="match status" value="1"/>
</dbReference>
<keyword evidence="6 9" id="KW-0464">Manganese</keyword>
<accession>A0ABW2V3F6</accession>
<keyword evidence="4 9" id="KW-0521">NADP</keyword>
<comment type="catalytic activity">
    <reaction evidence="8">
        <text>2-C-methyl-D-erythritol 4-phosphate + NADP(+) = 1-deoxy-D-xylulose 5-phosphate + NADPH + H(+)</text>
        <dbReference type="Rhea" id="RHEA:13717"/>
        <dbReference type="ChEBI" id="CHEBI:15378"/>
        <dbReference type="ChEBI" id="CHEBI:57783"/>
        <dbReference type="ChEBI" id="CHEBI:57792"/>
        <dbReference type="ChEBI" id="CHEBI:58262"/>
        <dbReference type="ChEBI" id="CHEBI:58349"/>
        <dbReference type="EC" id="1.1.1.267"/>
    </reaction>
    <physiologicalReaction direction="right-to-left" evidence="8">
        <dbReference type="Rhea" id="RHEA:13719"/>
    </physiologicalReaction>
</comment>
<dbReference type="InterPro" id="IPR026877">
    <property type="entry name" value="DXPR_C"/>
</dbReference>
<feature type="binding site" evidence="9">
    <location>
        <position position="38"/>
    </location>
    <ligand>
        <name>NADPH</name>
        <dbReference type="ChEBI" id="CHEBI:57783"/>
    </ligand>
</feature>
<dbReference type="PIRSF" id="PIRSF006205">
    <property type="entry name" value="Dxp_reductismrs"/>
    <property type="match status" value="1"/>
</dbReference>
<evidence type="ECO:0000256" key="5">
    <source>
        <dbReference type="ARBA" id="ARBA00023002"/>
    </source>
</evidence>
<feature type="binding site" evidence="9">
    <location>
        <position position="209"/>
    </location>
    <ligand>
        <name>1-deoxy-D-xylulose 5-phosphate</name>
        <dbReference type="ChEBI" id="CHEBI:57792"/>
    </ligand>
</feature>
<evidence type="ECO:0000259" key="11">
    <source>
        <dbReference type="Pfam" id="PF08436"/>
    </source>
</evidence>
<sequence length="383" mass="41033">MKRVSLLGSTGSVGTQALDVIASHPDEFRVEALAAGSNADLLLEQVKKFRPRIVSVGTREAAGRIRPHLPSGVKLYWGEEGLVEAAAGTEADIVLTAVVGSRGLKPTLAAIEAGKTIALANKETLVAAGSIVCEAASRKGVRILPVDSEHSAIFQCLNGEPSGRIAKLMITASGGAFRDRSREELTNVTVEQALKHPNWSMGAKVTIDSATMANKGLEVIEAHWLFGLPYDRIEVLVHPESIVHSMVEYVDGSVMAQLGSPDMRVPIQYALTWPDRLPNPAPKLNLAQIGKLHFRPADMDRYPALRLAFESGRAGGVATAVFNAANEVAVDRFVRGELPFLAIDDVIADALESHAPIDNPGLEEVLEADAWARGRASAYPHPR</sequence>
<protein>
    <recommendedName>
        <fullName evidence="9">1-deoxy-D-xylulose 5-phosphate reductoisomerase</fullName>
        <shortName evidence="9">DXP reductoisomerase</shortName>
        <ecNumber evidence="9">1.1.1.267</ecNumber>
    </recommendedName>
    <alternativeName>
        <fullName evidence="9">1-deoxyxylulose-5-phosphate reductoisomerase</fullName>
    </alternativeName>
    <alternativeName>
        <fullName evidence="9">2-C-methyl-D-erythritol 4-phosphate synthase</fullName>
    </alternativeName>
</protein>
<feature type="binding site" evidence="9">
    <location>
        <position position="36"/>
    </location>
    <ligand>
        <name>NADPH</name>
        <dbReference type="ChEBI" id="CHEBI:57783"/>
    </ligand>
</feature>
<comment type="caution">
    <text evidence="13">The sequence shown here is derived from an EMBL/GenBank/DDBJ whole genome shotgun (WGS) entry which is preliminary data.</text>
</comment>
<evidence type="ECO:0000256" key="7">
    <source>
        <dbReference type="ARBA" id="ARBA00023229"/>
    </source>
</evidence>
<reference evidence="14" key="1">
    <citation type="journal article" date="2019" name="Int. J. Syst. Evol. Microbiol.">
        <title>The Global Catalogue of Microorganisms (GCM) 10K type strain sequencing project: providing services to taxonomists for standard genome sequencing and annotation.</title>
        <authorList>
            <consortium name="The Broad Institute Genomics Platform"/>
            <consortium name="The Broad Institute Genome Sequencing Center for Infectious Disease"/>
            <person name="Wu L."/>
            <person name="Ma J."/>
        </authorList>
    </citation>
    <scope>NUCLEOTIDE SEQUENCE [LARGE SCALE GENOMIC DNA]</scope>
    <source>
        <strain evidence="14">JCM 18657</strain>
    </source>
</reference>
<feature type="binding site" evidence="9">
    <location>
        <position position="149"/>
    </location>
    <ligand>
        <name>Mn(2+)</name>
        <dbReference type="ChEBI" id="CHEBI:29035"/>
    </ligand>
</feature>
<evidence type="ECO:0000256" key="2">
    <source>
        <dbReference type="ARBA" id="ARBA00006825"/>
    </source>
</evidence>
<feature type="binding site" evidence="9">
    <location>
        <position position="218"/>
    </location>
    <ligand>
        <name>Mn(2+)</name>
        <dbReference type="ChEBI" id="CHEBI:29035"/>
    </ligand>
</feature>
<feature type="binding site" evidence="9">
    <location>
        <position position="147"/>
    </location>
    <ligand>
        <name>Mn(2+)</name>
        <dbReference type="ChEBI" id="CHEBI:29035"/>
    </ligand>
</feature>
<keyword evidence="14" id="KW-1185">Reference proteome</keyword>
<dbReference type="InterPro" id="IPR003821">
    <property type="entry name" value="DXP_reductoisomerase"/>
</dbReference>
<gene>
    <name evidence="9" type="primary">dxr</name>
    <name evidence="13" type="ORF">ACFQWB_07485</name>
</gene>
<proteinExistence type="inferred from homology"/>
<dbReference type="NCBIfam" id="NF009114">
    <property type="entry name" value="PRK12464.1"/>
    <property type="match status" value="1"/>
</dbReference>
<comment type="pathway">
    <text evidence="1 9">Isoprenoid biosynthesis; isopentenyl diphosphate biosynthesis via DXP pathway; isopentenyl diphosphate from 1-deoxy-D-xylulose 5-phosphate: step 1/6.</text>
</comment>
<evidence type="ECO:0000256" key="4">
    <source>
        <dbReference type="ARBA" id="ARBA00022857"/>
    </source>
</evidence>
<dbReference type="RefSeq" id="WP_138789794.1">
    <property type="nucleotide sequence ID" value="NZ_JBHTGQ010000017.1"/>
</dbReference>
<feature type="binding site" evidence="9">
    <location>
        <position position="122"/>
    </location>
    <ligand>
        <name>1-deoxy-D-xylulose 5-phosphate</name>
        <dbReference type="ChEBI" id="CHEBI:57792"/>
    </ligand>
</feature>
<feature type="binding site" evidence="9">
    <location>
        <position position="202"/>
    </location>
    <ligand>
        <name>NADPH</name>
        <dbReference type="ChEBI" id="CHEBI:57783"/>
    </ligand>
</feature>
<dbReference type="InterPro" id="IPR013644">
    <property type="entry name" value="DXP_reductoisomerase_C"/>
</dbReference>
<evidence type="ECO:0000259" key="10">
    <source>
        <dbReference type="Pfam" id="PF02670"/>
    </source>
</evidence>
<dbReference type="Pfam" id="PF13288">
    <property type="entry name" value="DXPR_C"/>
    <property type="match status" value="1"/>
</dbReference>
<evidence type="ECO:0000259" key="12">
    <source>
        <dbReference type="Pfam" id="PF13288"/>
    </source>
</evidence>
<dbReference type="InterPro" id="IPR013512">
    <property type="entry name" value="DXP_reductoisomerase_N"/>
</dbReference>
<dbReference type="PANTHER" id="PTHR30525">
    <property type="entry name" value="1-DEOXY-D-XYLULOSE 5-PHOSPHATE REDUCTOISOMERASE"/>
    <property type="match status" value="1"/>
</dbReference>
<organism evidence="13 14">
    <name type="scientific">Paenibacillus thermoaerophilus</name>
    <dbReference type="NCBI Taxonomy" id="1215385"/>
    <lineage>
        <taxon>Bacteria</taxon>
        <taxon>Bacillati</taxon>
        <taxon>Bacillota</taxon>
        <taxon>Bacilli</taxon>
        <taxon>Bacillales</taxon>
        <taxon>Paenibacillaceae</taxon>
        <taxon>Paenibacillus</taxon>
    </lineage>
</organism>
<dbReference type="EMBL" id="JBHTGQ010000017">
    <property type="protein sequence ID" value="MFC7749778.1"/>
    <property type="molecule type" value="Genomic_DNA"/>
</dbReference>
<keyword evidence="7 9" id="KW-0414">Isoprene biosynthesis</keyword>
<feature type="binding site" evidence="9">
    <location>
        <position position="12"/>
    </location>
    <ligand>
        <name>NADPH</name>
        <dbReference type="ChEBI" id="CHEBI:57783"/>
    </ligand>
</feature>
<dbReference type="SUPFAM" id="SSF69055">
    <property type="entry name" value="1-deoxy-D-xylulose-5-phosphate reductoisomerase, C-terminal domain"/>
    <property type="match status" value="1"/>
</dbReference>
<comment type="caution">
    <text evidence="9">Lacks conserved residue(s) required for the propagation of feature annotation.</text>
</comment>
<dbReference type="NCBIfam" id="TIGR00243">
    <property type="entry name" value="Dxr"/>
    <property type="match status" value="1"/>
</dbReference>
<dbReference type="Pfam" id="PF02670">
    <property type="entry name" value="DXP_reductoisom"/>
    <property type="match status" value="1"/>
</dbReference>
<feature type="binding site" evidence="9">
    <location>
        <position position="218"/>
    </location>
    <ligand>
        <name>1-deoxy-D-xylulose 5-phosphate</name>
        <dbReference type="ChEBI" id="CHEBI:57792"/>
    </ligand>
</feature>
<dbReference type="SUPFAM" id="SSF51735">
    <property type="entry name" value="NAD(P)-binding Rossmann-fold domains"/>
    <property type="match status" value="1"/>
</dbReference>
<evidence type="ECO:0000313" key="14">
    <source>
        <dbReference type="Proteomes" id="UP001596528"/>
    </source>
</evidence>
<comment type="function">
    <text evidence="9">Catalyzes the NADPH-dependent rearrangement and reduction of 1-deoxy-D-xylulose-5-phosphate (DXP) to 2-C-methyl-D-erythritol 4-phosphate (MEP).</text>
</comment>
<dbReference type="SUPFAM" id="SSF55347">
    <property type="entry name" value="Glyceraldehyde-3-phosphate dehydrogenase-like, C-terminal domain"/>
    <property type="match status" value="1"/>
</dbReference>
<comment type="similarity">
    <text evidence="2 9">Belongs to the DXR family.</text>
</comment>
<feature type="domain" description="1-deoxy-D-xylulose 5-phosphate reductoisomerase N-terminal" evidence="10">
    <location>
        <begin position="4"/>
        <end position="129"/>
    </location>
</feature>
<comment type="cofactor">
    <cofactor evidence="9">
        <name>Mg(2+)</name>
        <dbReference type="ChEBI" id="CHEBI:18420"/>
    </cofactor>
    <cofactor evidence="9">
        <name>Mn(2+)</name>
        <dbReference type="ChEBI" id="CHEBI:29035"/>
    </cofactor>
</comment>
<evidence type="ECO:0000256" key="1">
    <source>
        <dbReference type="ARBA" id="ARBA00005094"/>
    </source>
</evidence>
<evidence type="ECO:0000313" key="13">
    <source>
        <dbReference type="EMBL" id="MFC7749778.1"/>
    </source>
</evidence>
<keyword evidence="9" id="KW-0460">Magnesium</keyword>
<keyword evidence="3 9" id="KW-0479">Metal-binding</keyword>
<dbReference type="PANTHER" id="PTHR30525:SF0">
    <property type="entry name" value="1-DEOXY-D-XYLULOSE 5-PHOSPHATE REDUCTOISOMERASE, CHLOROPLASTIC"/>
    <property type="match status" value="1"/>
</dbReference>
<keyword evidence="5 9" id="KW-0560">Oxidoreductase</keyword>
<dbReference type="GO" id="GO:0030604">
    <property type="term" value="F:1-deoxy-D-xylulose-5-phosphate reductoisomerase activity"/>
    <property type="evidence" value="ECO:0007669"/>
    <property type="project" value="UniProtKB-EC"/>
</dbReference>
<feature type="binding site" evidence="9">
    <location>
        <position position="215"/>
    </location>
    <ligand>
        <name>1-deoxy-D-xylulose 5-phosphate</name>
        <dbReference type="ChEBI" id="CHEBI:57792"/>
    </ligand>
</feature>
<evidence type="ECO:0000256" key="9">
    <source>
        <dbReference type="HAMAP-Rule" id="MF_00183"/>
    </source>
</evidence>
<feature type="domain" description="1-deoxy-D-xylulose 5-phosphate reductoisomerase C-terminal" evidence="11">
    <location>
        <begin position="143"/>
        <end position="226"/>
    </location>
</feature>
<feature type="domain" description="DXP reductoisomerase C-terminal" evidence="12">
    <location>
        <begin position="258"/>
        <end position="373"/>
    </location>
</feature>
<dbReference type="Proteomes" id="UP001596528">
    <property type="component" value="Unassembled WGS sequence"/>
</dbReference>
<evidence type="ECO:0000256" key="6">
    <source>
        <dbReference type="ARBA" id="ARBA00023211"/>
    </source>
</evidence>
<feature type="binding site" evidence="9">
    <location>
        <position position="196"/>
    </location>
    <ligand>
        <name>1-deoxy-D-xylulose 5-phosphate</name>
        <dbReference type="ChEBI" id="CHEBI:57792"/>
    </ligand>
</feature>
<feature type="binding site" evidence="9">
    <location>
        <position position="149"/>
    </location>
    <ligand>
        <name>1-deoxy-D-xylulose 5-phosphate</name>
        <dbReference type="ChEBI" id="CHEBI:57792"/>
    </ligand>
</feature>
<name>A0ABW2V3F6_9BACL</name>
<feature type="binding site" evidence="9">
    <location>
        <position position="11"/>
    </location>
    <ligand>
        <name>NADPH</name>
        <dbReference type="ChEBI" id="CHEBI:57783"/>
    </ligand>
</feature>
<dbReference type="Gene3D" id="1.10.1740.10">
    <property type="match status" value="1"/>
</dbReference>
<feature type="binding site" evidence="9">
    <location>
        <position position="173"/>
    </location>
    <ligand>
        <name>1-deoxy-D-xylulose 5-phosphate</name>
        <dbReference type="ChEBI" id="CHEBI:57792"/>
    </ligand>
</feature>
<dbReference type="HAMAP" id="MF_00183">
    <property type="entry name" value="DXP_reductoisom"/>
    <property type="match status" value="1"/>
</dbReference>
<evidence type="ECO:0000256" key="8">
    <source>
        <dbReference type="ARBA" id="ARBA00048543"/>
    </source>
</evidence>
<dbReference type="EC" id="1.1.1.267" evidence="9"/>